<dbReference type="InterPro" id="IPR041657">
    <property type="entry name" value="HTH_17"/>
</dbReference>
<feature type="domain" description="Helix-turn-helix" evidence="1">
    <location>
        <begin position="11"/>
        <end position="60"/>
    </location>
</feature>
<proteinExistence type="predicted"/>
<dbReference type="SUPFAM" id="SSF46955">
    <property type="entry name" value="Putative DNA-binding domain"/>
    <property type="match status" value="1"/>
</dbReference>
<reference evidence="2 3" key="1">
    <citation type="submission" date="2019-10" db="EMBL/GenBank/DDBJ databases">
        <title>A novel species.</title>
        <authorList>
            <person name="Gao J."/>
        </authorList>
    </citation>
    <scope>NUCLEOTIDE SEQUENCE [LARGE SCALE GENOMIC DNA]</scope>
    <source>
        <strain evidence="2 3">QMT-28</strain>
    </source>
</reference>
<keyword evidence="3" id="KW-1185">Reference proteome</keyword>
<evidence type="ECO:0000313" key="3">
    <source>
        <dbReference type="Proteomes" id="UP000326179"/>
    </source>
</evidence>
<evidence type="ECO:0000313" key="2">
    <source>
        <dbReference type="EMBL" id="QFZ75085.1"/>
    </source>
</evidence>
<dbReference type="EMBL" id="CP045643">
    <property type="protein sequence ID" value="QFZ75085.1"/>
    <property type="molecule type" value="Genomic_DNA"/>
</dbReference>
<gene>
    <name evidence="2" type="ORF">GFH48_19045</name>
</gene>
<dbReference type="AlphaFoldDB" id="A0A5Q0LDD7"/>
<accession>A0A5Q0LDD7</accession>
<dbReference type="InterPro" id="IPR009061">
    <property type="entry name" value="DNA-bd_dom_put_sf"/>
</dbReference>
<sequence length="66" mass="7254">MEDELAPPGRYTTRDVARALGTSTGAVRNLVYRGRLKRVGGTERHPQYAVSEVAALLADRQERSIA</sequence>
<name>A0A5Q0LDD7_9ACTN</name>
<dbReference type="KEGG" id="sfy:GFH48_19045"/>
<dbReference type="RefSeq" id="WP_153289362.1">
    <property type="nucleotide sequence ID" value="NZ_CP045643.1"/>
</dbReference>
<evidence type="ECO:0000259" key="1">
    <source>
        <dbReference type="Pfam" id="PF12728"/>
    </source>
</evidence>
<dbReference type="Pfam" id="PF12728">
    <property type="entry name" value="HTH_17"/>
    <property type="match status" value="1"/>
</dbReference>
<organism evidence="2 3">
    <name type="scientific">Streptomyces fagopyri</name>
    <dbReference type="NCBI Taxonomy" id="2662397"/>
    <lineage>
        <taxon>Bacteria</taxon>
        <taxon>Bacillati</taxon>
        <taxon>Actinomycetota</taxon>
        <taxon>Actinomycetes</taxon>
        <taxon>Kitasatosporales</taxon>
        <taxon>Streptomycetaceae</taxon>
        <taxon>Streptomyces</taxon>
    </lineage>
</organism>
<protein>
    <recommendedName>
        <fullName evidence="1">Helix-turn-helix domain-containing protein</fullName>
    </recommendedName>
</protein>
<dbReference type="Proteomes" id="UP000326179">
    <property type="component" value="Chromosome"/>
</dbReference>